<accession>A0A8B2NGC2</accession>
<gene>
    <name evidence="3" type="ORF">DLJ53_26695</name>
</gene>
<feature type="compositionally biased region" description="Low complexity" evidence="1">
    <location>
        <begin position="24"/>
        <end position="34"/>
    </location>
</feature>
<evidence type="ECO:0000313" key="3">
    <source>
        <dbReference type="EMBL" id="RAH98300.1"/>
    </source>
</evidence>
<dbReference type="Proteomes" id="UP000249590">
    <property type="component" value="Unassembled WGS sequence"/>
</dbReference>
<sequence length="126" mass="12896">MTTIPPINALPSADLTPPLPSSRAAHPAGTGAAHPEFAEAIRAAASSAMRAQRDTSVGQEFEAVALTSFIQHLLPSEDSIVWGGQAGRLWRGVFAQHLASEVAAAGGIGIADIINTTLAERTGDGS</sequence>
<comment type="caution">
    <text evidence="3">The sequence shown here is derived from an EMBL/GenBank/DDBJ whole genome shotgun (WGS) entry which is preliminary data.</text>
</comment>
<dbReference type="RefSeq" id="WP_111351118.1">
    <property type="nucleotide sequence ID" value="NZ_QHHQ01000007.1"/>
</dbReference>
<keyword evidence="4" id="KW-1185">Reference proteome</keyword>
<evidence type="ECO:0000313" key="4">
    <source>
        <dbReference type="Proteomes" id="UP000249590"/>
    </source>
</evidence>
<proteinExistence type="predicted"/>
<dbReference type="Pfam" id="PF10135">
    <property type="entry name" value="Rod-binding"/>
    <property type="match status" value="1"/>
</dbReference>
<evidence type="ECO:0000256" key="1">
    <source>
        <dbReference type="SAM" id="MobiDB-lite"/>
    </source>
</evidence>
<dbReference type="OrthoDB" id="7889190at2"/>
<dbReference type="InterPro" id="IPR019301">
    <property type="entry name" value="Flagellar_prot_FlgJ_N"/>
</dbReference>
<dbReference type="EMBL" id="QHHQ01000007">
    <property type="protein sequence ID" value="RAH98300.1"/>
    <property type="molecule type" value="Genomic_DNA"/>
</dbReference>
<evidence type="ECO:0000259" key="2">
    <source>
        <dbReference type="Pfam" id="PF10135"/>
    </source>
</evidence>
<feature type="domain" description="Flagellar protein FlgJ N-terminal" evidence="2">
    <location>
        <begin position="75"/>
        <end position="114"/>
    </location>
</feature>
<protein>
    <recommendedName>
        <fullName evidence="2">Flagellar protein FlgJ N-terminal domain-containing protein</fullName>
    </recommendedName>
</protein>
<reference evidence="3 4" key="1">
    <citation type="submission" date="2018-05" db="EMBL/GenBank/DDBJ databases">
        <title>Acuticoccus sediminis sp. nov., isolated from deep-sea sediment of Indian Ocean.</title>
        <authorList>
            <person name="Liu X."/>
            <person name="Lai Q."/>
            <person name="Du Y."/>
            <person name="Sun F."/>
            <person name="Zhang X."/>
            <person name="Wang S."/>
            <person name="Shao Z."/>
        </authorList>
    </citation>
    <scope>NUCLEOTIDE SEQUENCE [LARGE SCALE GENOMIC DNA]</scope>
    <source>
        <strain evidence="3 4">PTG4-2</strain>
    </source>
</reference>
<feature type="region of interest" description="Disordered" evidence="1">
    <location>
        <begin position="1"/>
        <end position="34"/>
    </location>
</feature>
<dbReference type="AlphaFoldDB" id="A0A8B2NGC2"/>
<organism evidence="3 4">
    <name type="scientific">Acuticoccus sediminis</name>
    <dbReference type="NCBI Taxonomy" id="2184697"/>
    <lineage>
        <taxon>Bacteria</taxon>
        <taxon>Pseudomonadati</taxon>
        <taxon>Pseudomonadota</taxon>
        <taxon>Alphaproteobacteria</taxon>
        <taxon>Hyphomicrobiales</taxon>
        <taxon>Amorphaceae</taxon>
        <taxon>Acuticoccus</taxon>
    </lineage>
</organism>
<name>A0A8B2NGC2_9HYPH</name>